<gene>
    <name evidence="2" type="ORF">LX64_05176</name>
</gene>
<sequence length="250" mass="27279">MGKIVAFAIQKGGAGKTTTTINLGFELANRGHKVLLCDLDPQFNLTIGLKLQGPGVNMYEALTGRIDHLPIVSINENLSIVKGSLDVAAAEVELINKFARESTLRELLEPVREDFDFIFLDCPPSLSILTINAMTAADEVYIPVQAEFYAMSGVDKLLTTMAMIKNKLNSKLKLGGVFITLFDGRKSLNTAVAKDVAKIMGEESILKTIIRDNVSLAEAPARGQSIFDYAPKSHGAEDYKLLADEFLSRQ</sequence>
<accession>A0A327Q560</accession>
<dbReference type="InterPro" id="IPR027417">
    <property type="entry name" value="P-loop_NTPase"/>
</dbReference>
<dbReference type="PANTHER" id="PTHR13696:SF99">
    <property type="entry name" value="COBYRINIC ACID AC-DIAMIDE SYNTHASE"/>
    <property type="match status" value="1"/>
</dbReference>
<dbReference type="PANTHER" id="PTHR13696">
    <property type="entry name" value="P-LOOP CONTAINING NUCLEOSIDE TRIPHOSPHATE HYDROLASE"/>
    <property type="match status" value="1"/>
</dbReference>
<name>A0A327Q560_9BACT</name>
<dbReference type="InterPro" id="IPR025669">
    <property type="entry name" value="AAA_dom"/>
</dbReference>
<proteinExistence type="predicted"/>
<dbReference type="InterPro" id="IPR050678">
    <property type="entry name" value="DNA_Partitioning_ATPase"/>
</dbReference>
<dbReference type="RefSeq" id="WP_111600547.1">
    <property type="nucleotide sequence ID" value="NZ_QLLL01000018.1"/>
</dbReference>
<dbReference type="FunFam" id="3.40.50.300:FF:000285">
    <property type="entry name" value="Sporulation initiation inhibitor Soj"/>
    <property type="match status" value="1"/>
</dbReference>
<keyword evidence="3" id="KW-1185">Reference proteome</keyword>
<evidence type="ECO:0000259" key="1">
    <source>
        <dbReference type="Pfam" id="PF13614"/>
    </source>
</evidence>
<comment type="caution">
    <text evidence="2">The sequence shown here is derived from an EMBL/GenBank/DDBJ whole genome shotgun (WGS) entry which is preliminary data.</text>
</comment>
<dbReference type="Gene3D" id="3.40.50.300">
    <property type="entry name" value="P-loop containing nucleotide triphosphate hydrolases"/>
    <property type="match status" value="1"/>
</dbReference>
<evidence type="ECO:0000313" key="3">
    <source>
        <dbReference type="Proteomes" id="UP000249547"/>
    </source>
</evidence>
<dbReference type="Proteomes" id="UP000249547">
    <property type="component" value="Unassembled WGS sequence"/>
</dbReference>
<feature type="domain" description="AAA" evidence="1">
    <location>
        <begin position="3"/>
        <end position="173"/>
    </location>
</feature>
<dbReference type="CDD" id="cd02042">
    <property type="entry name" value="ParAB_family"/>
    <property type="match status" value="1"/>
</dbReference>
<evidence type="ECO:0000313" key="2">
    <source>
        <dbReference type="EMBL" id="RAI96996.1"/>
    </source>
</evidence>
<dbReference type="EMBL" id="QLLL01000018">
    <property type="protein sequence ID" value="RAI96996.1"/>
    <property type="molecule type" value="Genomic_DNA"/>
</dbReference>
<dbReference type="Pfam" id="PF13614">
    <property type="entry name" value="AAA_31"/>
    <property type="match status" value="1"/>
</dbReference>
<dbReference type="SUPFAM" id="SSF52540">
    <property type="entry name" value="P-loop containing nucleoside triphosphate hydrolases"/>
    <property type="match status" value="1"/>
</dbReference>
<reference evidence="2 3" key="1">
    <citation type="submission" date="2018-06" db="EMBL/GenBank/DDBJ databases">
        <title>Genomic Encyclopedia of Archaeal and Bacterial Type Strains, Phase II (KMG-II): from individual species to whole genera.</title>
        <authorList>
            <person name="Goeker M."/>
        </authorList>
    </citation>
    <scope>NUCLEOTIDE SEQUENCE [LARGE SCALE GENOMIC DNA]</scope>
    <source>
        <strain evidence="2 3">DSM 23857</strain>
    </source>
</reference>
<organism evidence="2 3">
    <name type="scientific">Chitinophaga skermanii</name>
    <dbReference type="NCBI Taxonomy" id="331697"/>
    <lineage>
        <taxon>Bacteria</taxon>
        <taxon>Pseudomonadati</taxon>
        <taxon>Bacteroidota</taxon>
        <taxon>Chitinophagia</taxon>
        <taxon>Chitinophagales</taxon>
        <taxon>Chitinophagaceae</taxon>
        <taxon>Chitinophaga</taxon>
    </lineage>
</organism>
<protein>
    <submittedName>
        <fullName evidence="2">Chromosome partitioning protein</fullName>
    </submittedName>
</protein>
<dbReference type="AlphaFoldDB" id="A0A327Q560"/>
<dbReference type="OrthoDB" id="9815116at2"/>